<dbReference type="SUPFAM" id="SSF54001">
    <property type="entry name" value="Cysteine proteinases"/>
    <property type="match status" value="1"/>
</dbReference>
<dbReference type="InterPro" id="IPR000064">
    <property type="entry name" value="NLP_P60_dom"/>
</dbReference>
<dbReference type="InterPro" id="IPR041219">
    <property type="entry name" value="Phage_lysozyme2"/>
</dbReference>
<dbReference type="Pfam" id="PF00877">
    <property type="entry name" value="NLPC_P60"/>
    <property type="match status" value="1"/>
</dbReference>
<evidence type="ECO:0000256" key="1">
    <source>
        <dbReference type="ARBA" id="ARBA00007074"/>
    </source>
</evidence>
<dbReference type="InterPro" id="IPR016047">
    <property type="entry name" value="M23ase_b-sheet_dom"/>
</dbReference>
<dbReference type="Pfam" id="PF18013">
    <property type="entry name" value="Phage_lysozyme2"/>
    <property type="match status" value="1"/>
</dbReference>
<feature type="region of interest" description="Disordered" evidence="5">
    <location>
        <begin position="232"/>
        <end position="254"/>
    </location>
</feature>
<dbReference type="GO" id="GO:0008234">
    <property type="term" value="F:cysteine-type peptidase activity"/>
    <property type="evidence" value="ECO:0007669"/>
    <property type="project" value="UniProtKB-KW"/>
</dbReference>
<feature type="region of interest" description="Disordered" evidence="5">
    <location>
        <begin position="360"/>
        <end position="379"/>
    </location>
</feature>
<accession>A0A921LJW3</accession>
<feature type="compositionally biased region" description="Basic and acidic residues" evidence="5">
    <location>
        <begin position="232"/>
        <end position="241"/>
    </location>
</feature>
<dbReference type="Gene3D" id="1.10.530.10">
    <property type="match status" value="1"/>
</dbReference>
<dbReference type="EMBL" id="DYVK01000042">
    <property type="protein sequence ID" value="HJG15323.1"/>
    <property type="molecule type" value="Genomic_DNA"/>
</dbReference>
<comment type="similarity">
    <text evidence="1">Belongs to the peptidase C40 family.</text>
</comment>
<dbReference type="Gene3D" id="2.70.70.10">
    <property type="entry name" value="Glucose Permease (Domain IIA)"/>
    <property type="match status" value="1"/>
</dbReference>
<feature type="region of interest" description="Disordered" evidence="5">
    <location>
        <begin position="589"/>
        <end position="610"/>
    </location>
</feature>
<dbReference type="AlphaFoldDB" id="A0A921LJW3"/>
<feature type="region of interest" description="Disordered" evidence="5">
    <location>
        <begin position="791"/>
        <end position="859"/>
    </location>
</feature>
<dbReference type="GO" id="GO:0006508">
    <property type="term" value="P:proteolysis"/>
    <property type="evidence" value="ECO:0007669"/>
    <property type="project" value="UniProtKB-KW"/>
</dbReference>
<evidence type="ECO:0000256" key="3">
    <source>
        <dbReference type="ARBA" id="ARBA00022801"/>
    </source>
</evidence>
<evidence type="ECO:0000256" key="4">
    <source>
        <dbReference type="ARBA" id="ARBA00022807"/>
    </source>
</evidence>
<reference evidence="7" key="2">
    <citation type="submission" date="2021-09" db="EMBL/GenBank/DDBJ databases">
        <authorList>
            <person name="Gilroy R."/>
        </authorList>
    </citation>
    <scope>NUCLEOTIDE SEQUENCE</scope>
    <source>
        <strain evidence="7">CHK189-29639</strain>
    </source>
</reference>
<sequence length="1181" mass="129109">IQNKTNKTDFIKDVTNGIKLLKNKNKNMNITIYSISASGNDSEVSKYNSYLKEVANSEGVNFNSFKDSKDIAQNIANDVQKHQQHLSGNANIGGKNKAKSTDITQAKKDPKKVYVVSTYKDEEGTKNNMRSALAAAGFHQASNGYWYKDTLKNHNEYFLSGATTPIGSVDFSKILVKVQEKLHKKSPNAGPGWHEDSGQALKKQTVGKTVIQEDLTDKAKPDKDGIKYQEAWKNRMSDGSERNAAPRNSSTPMSVTLVSDAPQIDSDTWKKLTKELDKSLNTDGVSNIHTQDNVFNLHGMEYFVQYMMNYETYAPDKVVSTDKTSIVDQVNLIENGSVFETDADKKQRYDNLAKLFDQSVTDSGKAQDGEGQTVGGDASSAETIQKYPAENVKKFAKFFENKGLSGIAIAGIMGNIAQESGFRPDASSGNADIGLIQWTGPAMAKLKSWSASHGKNYLDIDAQLEYLWSESNSARTANGVGHNANLLKGLMNAKTPEEAATIWEQQVEGAGTPAMENRFKYAKAFYNDSTLKLSSIKGDSSKLLSDSGNNSADSSNAAGSDGLAGAAASLMDYAKGFLGNLSAGWKGDYDDPDSSNNNSGSDAGAQANADGANQMTFAGSIYRSMFMRDNWSNQRDVWTYDDKNNKVFNNRNVAEWNKYVHAGKNTGYLGLTDDTINAVNEHTSDKDDNLHKQSNNQMAMQNNGAQMYSWNHYRNNLSYDDVIDVVRAYLALLWTQNSRRTTFEDTPNTEAQLAWDLDSYMLNQFRDMYSPKGEMSTEDRLKKVISLSFGDTDPSITEKGTPQLASSTSDSNNKDSSAANLNKKEGNSDADTLTKDGSDSTKEKDQNNKKDKSEDNDAQTKGAEAYAAFNNALNSSDAKDVSAAGNFNGKNVVLETSPGEKVKSFNEGTVILSNENSGDLEIQSKQGGIVYYHNIDPSVKEKAKIKKGQVIGKVKPLSKLTFGLQTPAGTVADLNFSELKNGKQALGNAVKQKDYSKKEDKDDSLYVENDKTAAGQMIDPSFLFGSNDDDGSSASDILGYAKSWIGHAPYSQGGSRILKNHGDSSDCSGFIWNVLKHCGYKVPPYVWNTGFMEDDARHGHKYLKQVSASEAGPGDIIILNIGSGGGDLGHTAILEEKWHGNDTKIINEGGEKDNVNEDTFQRAFYSMIGHSSVTYARPMKG</sequence>
<evidence type="ECO:0000256" key="5">
    <source>
        <dbReference type="SAM" id="MobiDB-lite"/>
    </source>
</evidence>
<name>A0A921LJW3_9LACO</name>
<keyword evidence="3" id="KW-0378">Hydrolase</keyword>
<dbReference type="Pfam" id="PF01551">
    <property type="entry name" value="Peptidase_M23"/>
    <property type="match status" value="1"/>
</dbReference>
<gene>
    <name evidence="7" type="ORF">K8V06_04175</name>
</gene>
<dbReference type="InterPro" id="IPR011055">
    <property type="entry name" value="Dup_hybrid_motif"/>
</dbReference>
<evidence type="ECO:0000259" key="6">
    <source>
        <dbReference type="PROSITE" id="PS51935"/>
    </source>
</evidence>
<organism evidence="7 8">
    <name type="scientific">Ligilactobacillus salivarius</name>
    <dbReference type="NCBI Taxonomy" id="1624"/>
    <lineage>
        <taxon>Bacteria</taxon>
        <taxon>Bacillati</taxon>
        <taxon>Bacillota</taxon>
        <taxon>Bacilli</taxon>
        <taxon>Lactobacillales</taxon>
        <taxon>Lactobacillaceae</taxon>
        <taxon>Ligilactobacillus</taxon>
    </lineage>
</organism>
<dbReference type="InterPro" id="IPR038765">
    <property type="entry name" value="Papain-like_cys_pep_sf"/>
</dbReference>
<feature type="domain" description="NlpC/P60" evidence="6">
    <location>
        <begin position="1031"/>
        <end position="1172"/>
    </location>
</feature>
<evidence type="ECO:0000313" key="7">
    <source>
        <dbReference type="EMBL" id="HJG15323.1"/>
    </source>
</evidence>
<feature type="region of interest" description="Disordered" evidence="5">
    <location>
        <begin position="87"/>
        <end position="106"/>
    </location>
</feature>
<dbReference type="Gene3D" id="3.90.1720.10">
    <property type="entry name" value="endopeptidase domain like (from Nostoc punctiforme)"/>
    <property type="match status" value="1"/>
</dbReference>
<feature type="compositionally biased region" description="Low complexity" evidence="5">
    <location>
        <begin position="594"/>
        <end position="610"/>
    </location>
</feature>
<feature type="non-terminal residue" evidence="7">
    <location>
        <position position="1"/>
    </location>
</feature>
<proteinExistence type="inferred from homology"/>
<feature type="compositionally biased region" description="Polar residues" evidence="5">
    <location>
        <begin position="794"/>
        <end position="804"/>
    </location>
</feature>
<feature type="compositionally biased region" description="Low complexity" evidence="5">
    <location>
        <begin position="805"/>
        <end position="821"/>
    </location>
</feature>
<dbReference type="Proteomes" id="UP000759256">
    <property type="component" value="Unassembled WGS sequence"/>
</dbReference>
<dbReference type="CDD" id="cd12797">
    <property type="entry name" value="M23_peptidase"/>
    <property type="match status" value="1"/>
</dbReference>
<feature type="compositionally biased region" description="Basic and acidic residues" evidence="5">
    <location>
        <begin position="822"/>
        <end position="855"/>
    </location>
</feature>
<keyword evidence="4" id="KW-0788">Thiol protease</keyword>
<comment type="caution">
    <text evidence="7">The sequence shown here is derived from an EMBL/GenBank/DDBJ whole genome shotgun (WGS) entry which is preliminary data.</text>
</comment>
<evidence type="ECO:0000256" key="2">
    <source>
        <dbReference type="ARBA" id="ARBA00022670"/>
    </source>
</evidence>
<evidence type="ECO:0000313" key="8">
    <source>
        <dbReference type="Proteomes" id="UP000759256"/>
    </source>
</evidence>
<dbReference type="PROSITE" id="PS51935">
    <property type="entry name" value="NLPC_P60"/>
    <property type="match status" value="1"/>
</dbReference>
<protein>
    <submittedName>
        <fullName evidence="7">Phage tail-type lysozyme domain-containing protein</fullName>
    </submittedName>
</protein>
<feature type="region of interest" description="Disordered" evidence="5">
    <location>
        <begin position="185"/>
        <end position="208"/>
    </location>
</feature>
<keyword evidence="2" id="KW-0645">Protease</keyword>
<reference evidence="7" key="1">
    <citation type="journal article" date="2021" name="PeerJ">
        <title>Extensive microbial diversity within the chicken gut microbiome revealed by metagenomics and culture.</title>
        <authorList>
            <person name="Gilroy R."/>
            <person name="Ravi A."/>
            <person name="Getino M."/>
            <person name="Pursley I."/>
            <person name="Horton D.L."/>
            <person name="Alikhan N.F."/>
            <person name="Baker D."/>
            <person name="Gharbi K."/>
            <person name="Hall N."/>
            <person name="Watson M."/>
            <person name="Adriaenssens E.M."/>
            <person name="Foster-Nyarko E."/>
            <person name="Jarju S."/>
            <person name="Secka A."/>
            <person name="Antonio M."/>
            <person name="Oren A."/>
            <person name="Chaudhuri R.R."/>
            <person name="La Ragione R."/>
            <person name="Hildebrand F."/>
            <person name="Pallen M.J."/>
        </authorList>
    </citation>
    <scope>NUCLEOTIDE SEQUENCE</scope>
    <source>
        <strain evidence="7">CHK189-29639</strain>
    </source>
</reference>